<keyword evidence="1" id="KW-0732">Signal</keyword>
<dbReference type="Pfam" id="PF07583">
    <property type="entry name" value="PSCyt2"/>
    <property type="match status" value="1"/>
</dbReference>
<name>A0A518CHX1_9PLAN</name>
<reference evidence="5 6" key="1">
    <citation type="submission" date="2019-02" db="EMBL/GenBank/DDBJ databases">
        <title>Deep-cultivation of Planctomycetes and their phenomic and genomic characterization uncovers novel biology.</title>
        <authorList>
            <person name="Wiegand S."/>
            <person name="Jogler M."/>
            <person name="Boedeker C."/>
            <person name="Pinto D."/>
            <person name="Vollmers J."/>
            <person name="Rivas-Marin E."/>
            <person name="Kohn T."/>
            <person name="Peeters S.H."/>
            <person name="Heuer A."/>
            <person name="Rast P."/>
            <person name="Oberbeckmann S."/>
            <person name="Bunk B."/>
            <person name="Jeske O."/>
            <person name="Meyerdierks A."/>
            <person name="Storesund J.E."/>
            <person name="Kallscheuer N."/>
            <person name="Luecker S."/>
            <person name="Lage O.M."/>
            <person name="Pohl T."/>
            <person name="Merkel B.J."/>
            <person name="Hornburger P."/>
            <person name="Mueller R.-W."/>
            <person name="Bruemmer F."/>
            <person name="Labrenz M."/>
            <person name="Spormann A.M."/>
            <person name="Op den Camp H."/>
            <person name="Overmann J."/>
            <person name="Amann R."/>
            <person name="Jetten M.S.M."/>
            <person name="Mascher T."/>
            <person name="Medema M.H."/>
            <person name="Devos D.P."/>
            <person name="Kaster A.-K."/>
            <person name="Ovreas L."/>
            <person name="Rohde M."/>
            <person name="Galperin M.Y."/>
            <person name="Jogler C."/>
        </authorList>
    </citation>
    <scope>NUCLEOTIDE SEQUENCE [LARGE SCALE GENOMIC DNA]</scope>
    <source>
        <strain evidence="5 6">Pla110</strain>
    </source>
</reference>
<proteinExistence type="predicted"/>
<dbReference type="EMBL" id="CP036281">
    <property type="protein sequence ID" value="QDU78811.1"/>
    <property type="molecule type" value="Genomic_DNA"/>
</dbReference>
<evidence type="ECO:0000259" key="2">
    <source>
        <dbReference type="Pfam" id="PF07583"/>
    </source>
</evidence>
<sequence length="813" mass="91617" precursor="true">MKFISVLCLTLLSLPLTSALADSAPLTVFPQEIQLKGKHSYQHMVIDQAEGEFVTDRTREATIESLTPEICRVEENIIFPVDNGTGKIRVSLGDQTQELSVTVTNAGVVQQIDFNRDIMPLLTRYGCNSGPCHGKARGQNGFQLSLLGFDAEFDYNALTKETRGRRLFPPAPEQSLILQKTSAVIPHGGGKKLEPGSLEYNLLARWIASGTPEKQPDTPTLEKVTVYPSARIMQNEKEQQLIVTAHYSDGTQKDVTRLTQYQSNEAAIADIDETGLITSGTVTGKAAVMARYHNVIAICNVSVPLPGDVDENIYDQLPEQNFIDGLVWKNLKELKLLPSEQAPDHTFLRRAYLDVIGRAPTAAETRAFLTDSSSDKRILLIDHLLEQPEYAEFWSSKWADLLRPNPYRVGIKAVLNYDNFIRESFRENKPYDQFVRELVTAQGSTFRNGAVTLFRDRRTPDEVTTMVGQLFLGIRLDCARCHHHPFEIWGQDDFYSFAAYFARVKYKGTGLSPPISGSEEMIYNGPSGEVKHPLTNEVLPPRPLFGEAPEITEDLDRRESLAIWMTAKENPFFSQVMANRVWADLMGRGMVEPVDDLRGTNPAVNQELLTALGEDFAAHDFNIKQLIRRICTSYVYGLSSNPVERNTVDTRNYSRYYRQRLRAEVLLDSIIQITGDKQSFQAMPAGVSAKELWTTRINSLFLDAFGRPDPNQDPPCERTTDTTIVQALHLMNSEELYKKVTSDKGYAATLVASDKTNEQIIEELYLSVYNRFPDAEEREVAISIYNEEGADRKMVTEDLMWAMLNTPEFVFKD</sequence>
<dbReference type="PANTHER" id="PTHR35889:SF3">
    <property type="entry name" value="F-BOX DOMAIN-CONTAINING PROTEIN"/>
    <property type="match status" value="1"/>
</dbReference>
<dbReference type="KEGG" id="plon:Pla110_05150"/>
<feature type="signal peptide" evidence="1">
    <location>
        <begin position="1"/>
        <end position="21"/>
    </location>
</feature>
<evidence type="ECO:0000313" key="6">
    <source>
        <dbReference type="Proteomes" id="UP000317178"/>
    </source>
</evidence>
<feature type="domain" description="DUF1553" evidence="3">
    <location>
        <begin position="557"/>
        <end position="782"/>
    </location>
</feature>
<feature type="domain" description="DUF1549" evidence="2">
    <location>
        <begin position="323"/>
        <end position="505"/>
    </location>
</feature>
<dbReference type="InterPro" id="IPR022655">
    <property type="entry name" value="DUF1553"/>
</dbReference>
<dbReference type="RefSeq" id="WP_231742861.1">
    <property type="nucleotide sequence ID" value="NZ_CP036281.1"/>
</dbReference>
<evidence type="ECO:0000259" key="4">
    <source>
        <dbReference type="Pfam" id="PF22359"/>
    </source>
</evidence>
<dbReference type="PANTHER" id="PTHR35889">
    <property type="entry name" value="CYCLOINULO-OLIGOSACCHARIDE FRUCTANOTRANSFERASE-RELATED"/>
    <property type="match status" value="1"/>
</dbReference>
<dbReference type="Proteomes" id="UP000317178">
    <property type="component" value="Chromosome"/>
</dbReference>
<dbReference type="Gene3D" id="2.60.40.1080">
    <property type="match status" value="1"/>
</dbReference>
<evidence type="ECO:0000256" key="1">
    <source>
        <dbReference type="SAM" id="SignalP"/>
    </source>
</evidence>
<dbReference type="InterPro" id="IPR054604">
    <property type="entry name" value="SbsC_Big-like"/>
</dbReference>
<organism evidence="5 6">
    <name type="scientific">Polystyrenella longa</name>
    <dbReference type="NCBI Taxonomy" id="2528007"/>
    <lineage>
        <taxon>Bacteria</taxon>
        <taxon>Pseudomonadati</taxon>
        <taxon>Planctomycetota</taxon>
        <taxon>Planctomycetia</taxon>
        <taxon>Planctomycetales</taxon>
        <taxon>Planctomycetaceae</taxon>
        <taxon>Polystyrenella</taxon>
    </lineage>
</organism>
<feature type="chain" id="PRO_5022187290" evidence="1">
    <location>
        <begin position="22"/>
        <end position="813"/>
    </location>
</feature>
<dbReference type="InterPro" id="IPR011444">
    <property type="entry name" value="DUF1549"/>
</dbReference>
<dbReference type="Pfam" id="PF22359">
    <property type="entry name" value="Big-like"/>
    <property type="match status" value="1"/>
</dbReference>
<protein>
    <submittedName>
        <fullName evidence="5">Bacterial Ig-like domain (Group 2)</fullName>
    </submittedName>
</protein>
<keyword evidence="6" id="KW-1185">Reference proteome</keyword>
<accession>A0A518CHX1</accession>
<dbReference type="AlphaFoldDB" id="A0A518CHX1"/>
<dbReference type="Pfam" id="PF07587">
    <property type="entry name" value="PSD1"/>
    <property type="match status" value="1"/>
</dbReference>
<feature type="domain" description="Surface layer protein bacterial Ig-like" evidence="4">
    <location>
        <begin position="59"/>
        <end position="105"/>
    </location>
</feature>
<evidence type="ECO:0000259" key="3">
    <source>
        <dbReference type="Pfam" id="PF07587"/>
    </source>
</evidence>
<gene>
    <name evidence="5" type="ORF">Pla110_05150</name>
</gene>
<evidence type="ECO:0000313" key="5">
    <source>
        <dbReference type="EMBL" id="QDU78811.1"/>
    </source>
</evidence>